<accession>A0A367P637</accession>
<dbReference type="AlphaFoldDB" id="A0A367P637"/>
<dbReference type="RefSeq" id="WP_114136398.1">
    <property type="nucleotide sequence ID" value="NZ_CP068434.1"/>
</dbReference>
<proteinExistence type="predicted"/>
<protein>
    <submittedName>
        <fullName evidence="1">Uncharacterized protein</fullName>
    </submittedName>
</protein>
<dbReference type="EMBL" id="QDHA01000183">
    <property type="protein sequence ID" value="RCJ03309.1"/>
    <property type="molecule type" value="Genomic_DNA"/>
</dbReference>
<comment type="caution">
    <text evidence="1">The sequence shown here is derived from an EMBL/GenBank/DDBJ whole genome shotgun (WGS) entry which is preliminary data.</text>
</comment>
<reference evidence="1 2" key="1">
    <citation type="submission" date="2018-04" db="EMBL/GenBank/DDBJ databases">
        <title>Cupriavidus necator CR12 genome sequencing and assembly.</title>
        <authorList>
            <person name="Ben Fekih I."/>
            <person name="Mazhar H.S."/>
            <person name="Bello S.K."/>
            <person name="Rensing C."/>
        </authorList>
    </citation>
    <scope>NUCLEOTIDE SEQUENCE [LARGE SCALE GENOMIC DNA]</scope>
    <source>
        <strain evidence="1 2">CR12</strain>
    </source>
</reference>
<name>A0A367P637_CUPNE</name>
<dbReference type="Proteomes" id="UP000253501">
    <property type="component" value="Unassembled WGS sequence"/>
</dbReference>
<gene>
    <name evidence="1" type="ORF">DDK22_38075</name>
</gene>
<sequence length="62" mass="6914">MDTTPLATGTVVKVLFARTPQTEFLVGERAVVVGYRERSGQYAVAFDGKAYGPFRREDFEVL</sequence>
<evidence type="ECO:0000313" key="1">
    <source>
        <dbReference type="EMBL" id="RCJ03309.1"/>
    </source>
</evidence>
<evidence type="ECO:0000313" key="2">
    <source>
        <dbReference type="Proteomes" id="UP000253501"/>
    </source>
</evidence>
<organism evidence="1 2">
    <name type="scientific">Cupriavidus necator</name>
    <name type="common">Alcaligenes eutrophus</name>
    <name type="synonym">Ralstonia eutropha</name>
    <dbReference type="NCBI Taxonomy" id="106590"/>
    <lineage>
        <taxon>Bacteria</taxon>
        <taxon>Pseudomonadati</taxon>
        <taxon>Pseudomonadota</taxon>
        <taxon>Betaproteobacteria</taxon>
        <taxon>Burkholderiales</taxon>
        <taxon>Burkholderiaceae</taxon>
        <taxon>Cupriavidus</taxon>
    </lineage>
</organism>